<name>A0ABU8A507_9ACTN</name>
<sequence>MGRTGIDHTKRRRAWLVTAGVCALAVVAGVTVATNTNVLGPRDLCDGWFSGEDAGKSLDGFGRVTGSTDNLGGCTVEQSGWLPGTTDAKIRLSATSVTPAHPFGRSEWKASGAQNILPGELPGAFDTDGNGWVALPSDCGPIGAAWAKGDRTVLSVVTERGDAAPAELARLTRSAALELAADHDCAPADSSARNASADLIQASAPAKSDPATVCGLDGFSLGAEAPAASPLREQTSGSRDDAWFCDLSLHQPATGLPRDDDREPFARLAVIRNPELLLSAKERHFDHAVCGGKETYFATDITDYVYSPDTPEEKAAATLVKASDVQNRFTAAARTALDCD</sequence>
<reference evidence="1 2" key="1">
    <citation type="submission" date="2023-04" db="EMBL/GenBank/DDBJ databases">
        <title>Genomic diversity of scab-causing Streptomyces spp. in the province of Quebec, Canada.</title>
        <authorList>
            <person name="Biessy A."/>
            <person name="Cadieux M."/>
            <person name="Ciotola M."/>
            <person name="Filion M."/>
        </authorList>
    </citation>
    <scope>NUCLEOTIDE SEQUENCE [LARGE SCALE GENOMIC DNA]</scope>
    <source>
        <strain evidence="1 2">B21-103</strain>
    </source>
</reference>
<dbReference type="Proteomes" id="UP001382181">
    <property type="component" value="Unassembled WGS sequence"/>
</dbReference>
<comment type="caution">
    <text evidence="1">The sequence shown here is derived from an EMBL/GenBank/DDBJ whole genome shotgun (WGS) entry which is preliminary data.</text>
</comment>
<dbReference type="RefSeq" id="WP_319226253.1">
    <property type="nucleotide sequence ID" value="NZ_JARUMK010000001.1"/>
</dbReference>
<proteinExistence type="predicted"/>
<evidence type="ECO:0000313" key="2">
    <source>
        <dbReference type="Proteomes" id="UP001382181"/>
    </source>
</evidence>
<evidence type="ECO:0000313" key="1">
    <source>
        <dbReference type="EMBL" id="MEH0561478.1"/>
    </source>
</evidence>
<gene>
    <name evidence="1" type="ORF">QBA37_19910</name>
</gene>
<protein>
    <submittedName>
        <fullName evidence="1">Uncharacterized protein</fullName>
    </submittedName>
</protein>
<dbReference type="EMBL" id="JARUMK010000001">
    <property type="protein sequence ID" value="MEH0561478.1"/>
    <property type="molecule type" value="Genomic_DNA"/>
</dbReference>
<organism evidence="1 2">
    <name type="scientific">Streptomyces silvae</name>
    <dbReference type="NCBI Taxonomy" id="2803812"/>
    <lineage>
        <taxon>Bacteria</taxon>
        <taxon>Bacillati</taxon>
        <taxon>Actinomycetota</taxon>
        <taxon>Actinomycetes</taxon>
        <taxon>Kitasatosporales</taxon>
        <taxon>Streptomycetaceae</taxon>
        <taxon>Streptomyces</taxon>
    </lineage>
</organism>
<keyword evidence="2" id="KW-1185">Reference proteome</keyword>
<accession>A0ABU8A507</accession>